<evidence type="ECO:0000256" key="1">
    <source>
        <dbReference type="ARBA" id="ARBA00006484"/>
    </source>
</evidence>
<dbReference type="InterPro" id="IPR002347">
    <property type="entry name" value="SDR_fam"/>
</dbReference>
<dbReference type="NCBIfam" id="NF005559">
    <property type="entry name" value="PRK07231.1"/>
    <property type="match status" value="1"/>
</dbReference>
<name>A0ABU2Z826_9ACTN</name>
<proteinExistence type="inferred from homology"/>
<keyword evidence="3" id="KW-0560">Oxidoreductase</keyword>
<sequence length="247" mass="25880">MSTQVAIVTGAGRGLGRAVAHSLARRKVAVVLAGRTADHLAEVRDVVLDEGGTALAVPTDVSDAASVQALFDTCLEEYGRLDVLVNNAGVTAQVGLVDMTEDDWDRIFDINVRGMFLCSRAAARHFAATGSGRAINVASVFGLLGRPGFTAYGASKGAVINFTRAAAAEWAKFGAQVNAVAPGYFATDINAELRDDEAAVAKVVRRIPARRMGRPEELADLVTYLSLDAPDFLTGQTIAIDGGESSV</sequence>
<dbReference type="InterPro" id="IPR020904">
    <property type="entry name" value="Sc_DH/Rdtase_CS"/>
</dbReference>
<dbReference type="Gene3D" id="3.40.50.720">
    <property type="entry name" value="NAD(P)-binding Rossmann-like Domain"/>
    <property type="match status" value="1"/>
</dbReference>
<dbReference type="EC" id="1.1.1.-" evidence="3"/>
<reference evidence="3" key="1">
    <citation type="submission" date="2024-05" db="EMBL/GenBank/DDBJ databases">
        <title>30 novel species of actinomycetes from the DSMZ collection.</title>
        <authorList>
            <person name="Nouioui I."/>
        </authorList>
    </citation>
    <scope>NUCLEOTIDE SEQUENCE</scope>
    <source>
        <strain evidence="3">DSM 3412</strain>
    </source>
</reference>
<dbReference type="InterPro" id="IPR036291">
    <property type="entry name" value="NAD(P)-bd_dom_sf"/>
</dbReference>
<dbReference type="GO" id="GO:0016491">
    <property type="term" value="F:oxidoreductase activity"/>
    <property type="evidence" value="ECO:0007669"/>
    <property type="project" value="UniProtKB-KW"/>
</dbReference>
<evidence type="ECO:0000313" key="4">
    <source>
        <dbReference type="Proteomes" id="UP001180737"/>
    </source>
</evidence>
<organism evidence="3 4">
    <name type="scientific">Streptomyces gottesmaniae</name>
    <dbReference type="NCBI Taxonomy" id="3075518"/>
    <lineage>
        <taxon>Bacteria</taxon>
        <taxon>Bacillati</taxon>
        <taxon>Actinomycetota</taxon>
        <taxon>Actinomycetes</taxon>
        <taxon>Kitasatosporales</taxon>
        <taxon>Streptomycetaceae</taxon>
        <taxon>Streptomyces</taxon>
    </lineage>
</organism>
<comment type="caution">
    <text evidence="3">The sequence shown here is derived from an EMBL/GenBank/DDBJ whole genome shotgun (WGS) entry which is preliminary data.</text>
</comment>
<comment type="similarity">
    <text evidence="1">Belongs to the short-chain dehydrogenases/reductases (SDR) family.</text>
</comment>
<dbReference type="PROSITE" id="PS00061">
    <property type="entry name" value="ADH_SHORT"/>
    <property type="match status" value="1"/>
</dbReference>
<feature type="domain" description="Ketoreductase" evidence="2">
    <location>
        <begin position="4"/>
        <end position="188"/>
    </location>
</feature>
<dbReference type="PANTHER" id="PTHR42760">
    <property type="entry name" value="SHORT-CHAIN DEHYDROGENASES/REDUCTASES FAMILY MEMBER"/>
    <property type="match status" value="1"/>
</dbReference>
<dbReference type="SMART" id="SM00822">
    <property type="entry name" value="PKS_KR"/>
    <property type="match status" value="1"/>
</dbReference>
<dbReference type="SUPFAM" id="SSF51735">
    <property type="entry name" value="NAD(P)-binding Rossmann-fold domains"/>
    <property type="match status" value="1"/>
</dbReference>
<evidence type="ECO:0000259" key="2">
    <source>
        <dbReference type="SMART" id="SM00822"/>
    </source>
</evidence>
<keyword evidence="4" id="KW-1185">Reference proteome</keyword>
<dbReference type="InterPro" id="IPR057326">
    <property type="entry name" value="KR_dom"/>
</dbReference>
<dbReference type="EMBL" id="JAVRFJ010000042">
    <property type="protein sequence ID" value="MDT0572740.1"/>
    <property type="molecule type" value="Genomic_DNA"/>
</dbReference>
<accession>A0ABU2Z826</accession>
<dbReference type="Proteomes" id="UP001180737">
    <property type="component" value="Unassembled WGS sequence"/>
</dbReference>
<dbReference type="Pfam" id="PF13561">
    <property type="entry name" value="adh_short_C2"/>
    <property type="match status" value="1"/>
</dbReference>
<dbReference type="RefSeq" id="WP_052145873.1">
    <property type="nucleotide sequence ID" value="NZ_JAVRFJ010000042.1"/>
</dbReference>
<gene>
    <name evidence="3" type="ORF">RM704_35645</name>
</gene>
<evidence type="ECO:0000313" key="3">
    <source>
        <dbReference type="EMBL" id="MDT0572740.1"/>
    </source>
</evidence>
<dbReference type="PRINTS" id="PR00080">
    <property type="entry name" value="SDRFAMILY"/>
</dbReference>
<dbReference type="PRINTS" id="PR00081">
    <property type="entry name" value="GDHRDH"/>
</dbReference>
<protein>
    <submittedName>
        <fullName evidence="3">3-oxoacyl-ACP reductase family protein</fullName>
        <ecNumber evidence="3">1.1.1.-</ecNumber>
    </submittedName>
</protein>